<name>A0A2N5U275_9BASI</name>
<evidence type="ECO:0000313" key="3">
    <source>
        <dbReference type="Proteomes" id="UP000235388"/>
    </source>
</evidence>
<comment type="caution">
    <text evidence="2">The sequence shown here is derived from an EMBL/GenBank/DDBJ whole genome shotgun (WGS) entry which is preliminary data.</text>
</comment>
<evidence type="ECO:0000313" key="2">
    <source>
        <dbReference type="EMBL" id="PLW31850.1"/>
    </source>
</evidence>
<proteinExistence type="predicted"/>
<feature type="compositionally biased region" description="Polar residues" evidence="1">
    <location>
        <begin position="26"/>
        <end position="41"/>
    </location>
</feature>
<dbReference type="EMBL" id="PGCJ01000338">
    <property type="protein sequence ID" value="PLW31850.1"/>
    <property type="molecule type" value="Genomic_DNA"/>
</dbReference>
<protein>
    <submittedName>
        <fullName evidence="2">Uncharacterized protein</fullName>
    </submittedName>
</protein>
<organism evidence="2 3">
    <name type="scientific">Puccinia coronata f. sp. avenae</name>
    <dbReference type="NCBI Taxonomy" id="200324"/>
    <lineage>
        <taxon>Eukaryota</taxon>
        <taxon>Fungi</taxon>
        <taxon>Dikarya</taxon>
        <taxon>Basidiomycota</taxon>
        <taxon>Pucciniomycotina</taxon>
        <taxon>Pucciniomycetes</taxon>
        <taxon>Pucciniales</taxon>
        <taxon>Pucciniaceae</taxon>
        <taxon>Puccinia</taxon>
    </lineage>
</organism>
<accession>A0A2N5U275</accession>
<sequence>MDGPDDRDPANDPTGSHDKGADGTCDTGNMTGTSHQPQPNIDMNELGGAGQPNTCSGRQDQVGVPPATSDGIRGAGASTQPETDVSNLHASSLPASA</sequence>
<dbReference type="Proteomes" id="UP000235388">
    <property type="component" value="Unassembled WGS sequence"/>
</dbReference>
<dbReference type="AlphaFoldDB" id="A0A2N5U275"/>
<feature type="compositionally biased region" description="Basic and acidic residues" evidence="1">
    <location>
        <begin position="1"/>
        <end position="21"/>
    </location>
</feature>
<gene>
    <name evidence="2" type="ORF">PCANC_17196</name>
</gene>
<keyword evidence="3" id="KW-1185">Reference proteome</keyword>
<feature type="compositionally biased region" description="Polar residues" evidence="1">
    <location>
        <begin position="77"/>
        <end position="97"/>
    </location>
</feature>
<feature type="region of interest" description="Disordered" evidence="1">
    <location>
        <begin position="1"/>
        <end position="97"/>
    </location>
</feature>
<reference evidence="2 3" key="1">
    <citation type="submission" date="2017-11" db="EMBL/GenBank/DDBJ databases">
        <title>De novo assembly and phasing of dikaryotic genomes from two isolates of Puccinia coronata f. sp. avenae, the causal agent of oat crown rust.</title>
        <authorList>
            <person name="Miller M.E."/>
            <person name="Zhang Y."/>
            <person name="Omidvar V."/>
            <person name="Sperschneider J."/>
            <person name="Schwessinger B."/>
            <person name="Raley C."/>
            <person name="Palmer J.M."/>
            <person name="Garnica D."/>
            <person name="Upadhyaya N."/>
            <person name="Rathjen J."/>
            <person name="Taylor J.M."/>
            <person name="Park R.F."/>
            <person name="Dodds P.N."/>
            <person name="Hirsch C.D."/>
            <person name="Kianian S.F."/>
            <person name="Figueroa M."/>
        </authorList>
    </citation>
    <scope>NUCLEOTIDE SEQUENCE [LARGE SCALE GENOMIC DNA]</scope>
    <source>
        <strain evidence="2">12NC29</strain>
    </source>
</reference>
<evidence type="ECO:0000256" key="1">
    <source>
        <dbReference type="SAM" id="MobiDB-lite"/>
    </source>
</evidence>